<evidence type="ECO:0000313" key="3">
    <source>
        <dbReference type="Proteomes" id="UP000319516"/>
    </source>
</evidence>
<dbReference type="InterPro" id="IPR002645">
    <property type="entry name" value="STAS_dom"/>
</dbReference>
<dbReference type="Pfam" id="PF13466">
    <property type="entry name" value="STAS_2"/>
    <property type="match status" value="1"/>
</dbReference>
<dbReference type="Proteomes" id="UP000319516">
    <property type="component" value="Unassembled WGS sequence"/>
</dbReference>
<dbReference type="PROSITE" id="PS50801">
    <property type="entry name" value="STAS"/>
    <property type="match status" value="1"/>
</dbReference>
<evidence type="ECO:0000313" key="2">
    <source>
        <dbReference type="EMBL" id="TQL51968.1"/>
    </source>
</evidence>
<organism evidence="2 3">
    <name type="scientific">Ornithinicoccus hortensis</name>
    <dbReference type="NCBI Taxonomy" id="82346"/>
    <lineage>
        <taxon>Bacteria</taxon>
        <taxon>Bacillati</taxon>
        <taxon>Actinomycetota</taxon>
        <taxon>Actinomycetes</taxon>
        <taxon>Micrococcales</taxon>
        <taxon>Intrasporangiaceae</taxon>
        <taxon>Ornithinicoccus</taxon>
    </lineage>
</organism>
<keyword evidence="3" id="KW-1185">Reference proteome</keyword>
<evidence type="ECO:0000259" key="1">
    <source>
        <dbReference type="PROSITE" id="PS50801"/>
    </source>
</evidence>
<reference evidence="2 3" key="1">
    <citation type="submission" date="2019-06" db="EMBL/GenBank/DDBJ databases">
        <title>Sequencing the genomes of 1000 actinobacteria strains.</title>
        <authorList>
            <person name="Klenk H.-P."/>
        </authorList>
    </citation>
    <scope>NUCLEOTIDE SEQUENCE [LARGE SCALE GENOMIC DNA]</scope>
    <source>
        <strain evidence="2 3">DSM 12335</strain>
    </source>
</reference>
<dbReference type="RefSeq" id="WP_141785902.1">
    <property type="nucleotide sequence ID" value="NZ_BAAAIK010000001.1"/>
</dbReference>
<dbReference type="SUPFAM" id="SSF52091">
    <property type="entry name" value="SpoIIaa-like"/>
    <property type="match status" value="1"/>
</dbReference>
<dbReference type="OrthoDB" id="3216074at2"/>
<dbReference type="InterPro" id="IPR036513">
    <property type="entry name" value="STAS_dom_sf"/>
</dbReference>
<feature type="domain" description="STAS" evidence="1">
    <location>
        <begin position="25"/>
        <end position="102"/>
    </location>
</feature>
<dbReference type="Gene3D" id="3.30.750.24">
    <property type="entry name" value="STAS domain"/>
    <property type="match status" value="1"/>
</dbReference>
<comment type="caution">
    <text evidence="2">The sequence shown here is derived from an EMBL/GenBank/DDBJ whole genome shotgun (WGS) entry which is preliminary data.</text>
</comment>
<dbReference type="EMBL" id="VFOP01000001">
    <property type="protein sequence ID" value="TQL51968.1"/>
    <property type="molecule type" value="Genomic_DNA"/>
</dbReference>
<name>A0A542YV51_9MICO</name>
<protein>
    <submittedName>
        <fullName evidence="2">Anti-anti-sigma factor</fullName>
    </submittedName>
</protein>
<dbReference type="InterPro" id="IPR058548">
    <property type="entry name" value="MlaB-like_STAS"/>
</dbReference>
<sequence length="135" mass="14518">MTSAAGVWRGPAEVFIDSPGREATVRGVLGVRTVPEVRAALQRLLAAGEGDLVLHLADTEISDATGLGVLVGLHQRARRSGRRLVIAEASERLERLFRLTKLHLVLTRLDTASALSGYQRPTAIVPPPIPPSVMR</sequence>
<dbReference type="CDD" id="cd07043">
    <property type="entry name" value="STAS_anti-anti-sigma_factors"/>
    <property type="match status" value="1"/>
</dbReference>
<dbReference type="AlphaFoldDB" id="A0A542YV51"/>
<accession>A0A542YV51</accession>
<proteinExistence type="predicted"/>
<gene>
    <name evidence="2" type="ORF">FB467_3135</name>
</gene>